<keyword evidence="5 7" id="KW-1133">Transmembrane helix</keyword>
<feature type="transmembrane region" description="Helical" evidence="7">
    <location>
        <begin position="60"/>
        <end position="83"/>
    </location>
</feature>
<dbReference type="GO" id="GO:0005886">
    <property type="term" value="C:plasma membrane"/>
    <property type="evidence" value="ECO:0007669"/>
    <property type="project" value="UniProtKB-SubCell"/>
</dbReference>
<dbReference type="Pfam" id="PF04093">
    <property type="entry name" value="MreD"/>
    <property type="match status" value="1"/>
</dbReference>
<keyword evidence="3 7" id="KW-0812">Transmembrane</keyword>
<protein>
    <submittedName>
        <fullName evidence="8">Rod shape-determining protein MreD</fullName>
    </submittedName>
</protein>
<feature type="transmembrane region" description="Helical" evidence="7">
    <location>
        <begin position="133"/>
        <end position="155"/>
    </location>
</feature>
<evidence type="ECO:0000256" key="7">
    <source>
        <dbReference type="SAM" id="Phobius"/>
    </source>
</evidence>
<feature type="transmembrane region" description="Helical" evidence="7">
    <location>
        <begin position="104"/>
        <end position="121"/>
    </location>
</feature>
<evidence type="ECO:0000256" key="2">
    <source>
        <dbReference type="ARBA" id="ARBA00022475"/>
    </source>
</evidence>
<dbReference type="PIRSF" id="PIRSF018472">
    <property type="entry name" value="MreD_proteobac"/>
    <property type="match status" value="1"/>
</dbReference>
<organism evidence="8">
    <name type="scientific">hydrothermal vent metagenome</name>
    <dbReference type="NCBI Taxonomy" id="652676"/>
    <lineage>
        <taxon>unclassified sequences</taxon>
        <taxon>metagenomes</taxon>
        <taxon>ecological metagenomes</taxon>
    </lineage>
</organism>
<dbReference type="PANTHER" id="PTHR37484:SF1">
    <property type="entry name" value="ROD SHAPE-DETERMINING PROTEIN MRED"/>
    <property type="match status" value="1"/>
</dbReference>
<evidence type="ECO:0000256" key="6">
    <source>
        <dbReference type="ARBA" id="ARBA00023136"/>
    </source>
</evidence>
<dbReference type="InterPro" id="IPR026034">
    <property type="entry name" value="MreD_proteobac"/>
</dbReference>
<feature type="transmembrane region" description="Helical" evidence="7">
    <location>
        <begin position="12"/>
        <end position="31"/>
    </location>
</feature>
<keyword evidence="4" id="KW-0133">Cell shape</keyword>
<dbReference type="GO" id="GO:0008360">
    <property type="term" value="P:regulation of cell shape"/>
    <property type="evidence" value="ECO:0007669"/>
    <property type="project" value="UniProtKB-KW"/>
</dbReference>
<dbReference type="InterPro" id="IPR007227">
    <property type="entry name" value="Cell_shape_determining_MreD"/>
</dbReference>
<reference evidence="8" key="1">
    <citation type="submission" date="2018-06" db="EMBL/GenBank/DDBJ databases">
        <authorList>
            <person name="Zhirakovskaya E."/>
        </authorList>
    </citation>
    <scope>NUCLEOTIDE SEQUENCE</scope>
</reference>
<evidence type="ECO:0000256" key="4">
    <source>
        <dbReference type="ARBA" id="ARBA00022960"/>
    </source>
</evidence>
<evidence type="ECO:0000256" key="1">
    <source>
        <dbReference type="ARBA" id="ARBA00004651"/>
    </source>
</evidence>
<accession>A0A3B1AMY3</accession>
<evidence type="ECO:0000256" key="5">
    <source>
        <dbReference type="ARBA" id="ARBA00022989"/>
    </source>
</evidence>
<proteinExistence type="predicted"/>
<name>A0A3B1AMY3_9ZZZZ</name>
<dbReference type="EMBL" id="UOFS01000048">
    <property type="protein sequence ID" value="VAX01244.1"/>
    <property type="molecule type" value="Genomic_DNA"/>
</dbReference>
<gene>
    <name evidence="8" type="ORF">MNBD_GAMMA22-3101</name>
</gene>
<dbReference type="NCBIfam" id="TIGR03426">
    <property type="entry name" value="shape_MreD"/>
    <property type="match status" value="1"/>
</dbReference>
<evidence type="ECO:0000256" key="3">
    <source>
        <dbReference type="ARBA" id="ARBA00022692"/>
    </source>
</evidence>
<evidence type="ECO:0000313" key="8">
    <source>
        <dbReference type="EMBL" id="VAX01244.1"/>
    </source>
</evidence>
<keyword evidence="6 7" id="KW-0472">Membrane</keyword>
<dbReference type="PANTHER" id="PTHR37484">
    <property type="entry name" value="ROD SHAPE-DETERMINING PROTEIN MRED"/>
    <property type="match status" value="1"/>
</dbReference>
<comment type="subcellular location">
    <subcellularLocation>
        <location evidence="1">Cell membrane</location>
        <topology evidence="1">Multi-pass membrane protein</topology>
    </subcellularLocation>
</comment>
<keyword evidence="2" id="KW-1003">Cell membrane</keyword>
<sequence length="162" mass="18429">MTILKHRGGGTIIISFLIAIILTIIPLPESLAYARPEWLFMVYVYWCLALPQRIGVSTGWFLGLILDVVLGTLLGQHALAFAITGYITLKVHQRVRISPLHQQALTIFMLVTTQIILINWIKGMTGNETDLWLMLLPALSTAASWPWIFLMMRFIRRQNRVA</sequence>
<dbReference type="AlphaFoldDB" id="A0A3B1AMY3"/>